<dbReference type="Pfam" id="PF09383">
    <property type="entry name" value="NIL"/>
    <property type="match status" value="1"/>
</dbReference>
<dbReference type="AlphaFoldDB" id="A0AAP2QBG8"/>
<proteinExistence type="predicted"/>
<gene>
    <name evidence="2" type="ORF">LI194_21845</name>
</gene>
<dbReference type="SUPFAM" id="SSF55021">
    <property type="entry name" value="ACT-like"/>
    <property type="match status" value="1"/>
</dbReference>
<dbReference type="InterPro" id="IPR045865">
    <property type="entry name" value="ACT-like_dom_sf"/>
</dbReference>
<organism evidence="2 3">
    <name type="scientific">Parabacteroides distasonis</name>
    <dbReference type="NCBI Taxonomy" id="823"/>
    <lineage>
        <taxon>Bacteria</taxon>
        <taxon>Pseudomonadati</taxon>
        <taxon>Bacteroidota</taxon>
        <taxon>Bacteroidia</taxon>
        <taxon>Bacteroidales</taxon>
        <taxon>Tannerellaceae</taxon>
        <taxon>Parabacteroides</taxon>
    </lineage>
</organism>
<evidence type="ECO:0000259" key="1">
    <source>
        <dbReference type="Pfam" id="PF09383"/>
    </source>
</evidence>
<reference evidence="2" key="1">
    <citation type="submission" date="2021-10" db="EMBL/GenBank/DDBJ databases">
        <title>Collection of gut derived symbiotic bacterial strains cultured from healthy donors.</title>
        <authorList>
            <person name="Lin H."/>
            <person name="Littmann E."/>
            <person name="Kohout C."/>
            <person name="Pamer E.G."/>
        </authorList>
    </citation>
    <scope>NUCLEOTIDE SEQUENCE</scope>
    <source>
        <strain evidence="2">DFI.2.94</strain>
    </source>
</reference>
<dbReference type="Gene3D" id="3.30.70.260">
    <property type="match status" value="1"/>
</dbReference>
<protein>
    <submittedName>
        <fullName evidence="2">NIL domain-containing protein</fullName>
    </submittedName>
</protein>
<name>A0AAP2QBG8_PARDI</name>
<dbReference type="Proteomes" id="UP001198806">
    <property type="component" value="Unassembled WGS sequence"/>
</dbReference>
<feature type="domain" description="NIL" evidence="1">
    <location>
        <begin position="2"/>
        <end position="44"/>
    </location>
</feature>
<dbReference type="RefSeq" id="WP_227169974.1">
    <property type="nucleotide sequence ID" value="NZ_JAJCNI010000084.1"/>
</dbReference>
<evidence type="ECO:0000313" key="2">
    <source>
        <dbReference type="EMBL" id="MCB6520423.1"/>
    </source>
</evidence>
<dbReference type="InterPro" id="IPR018449">
    <property type="entry name" value="NIL_domain"/>
</dbReference>
<accession>A0AAP2QBG8</accession>
<comment type="caution">
    <text evidence="2">The sequence shown here is derived from an EMBL/GenBank/DDBJ whole genome shotgun (WGS) entry which is preliminary data.</text>
</comment>
<dbReference type="EMBL" id="JAJCNI010000084">
    <property type="protein sequence ID" value="MCB6520423.1"/>
    <property type="molecule type" value="Genomic_DNA"/>
</dbReference>
<sequence length="47" mass="5153">MLSGNIGYLKDKRHGQLLVQFDGGTEADFQAAKEYIENQGIIVEGVV</sequence>
<evidence type="ECO:0000313" key="3">
    <source>
        <dbReference type="Proteomes" id="UP001198806"/>
    </source>
</evidence>